<dbReference type="InterPro" id="IPR032710">
    <property type="entry name" value="NTF2-like_dom_sf"/>
</dbReference>
<name>A0A4U1BFQ7_9GAMM</name>
<comment type="caution">
    <text evidence="3">The sequence shown here is derived from an EMBL/GenBank/DDBJ whole genome shotgun (WGS) entry which is preliminary data.</text>
</comment>
<dbReference type="Gene3D" id="3.10.450.50">
    <property type="match status" value="1"/>
</dbReference>
<keyword evidence="1" id="KW-0732">Signal</keyword>
<evidence type="ECO:0000259" key="2">
    <source>
        <dbReference type="Pfam" id="PF13577"/>
    </source>
</evidence>
<dbReference type="Proteomes" id="UP000305675">
    <property type="component" value="Unassembled WGS sequence"/>
</dbReference>
<keyword evidence="4" id="KW-1185">Reference proteome</keyword>
<evidence type="ECO:0000256" key="1">
    <source>
        <dbReference type="SAM" id="SignalP"/>
    </source>
</evidence>
<accession>A0A4U1BFQ7</accession>
<proteinExistence type="predicted"/>
<feature type="signal peptide" evidence="1">
    <location>
        <begin position="1"/>
        <end position="19"/>
    </location>
</feature>
<dbReference type="EMBL" id="SWCJ01000023">
    <property type="protein sequence ID" value="TKB50133.1"/>
    <property type="molecule type" value="Genomic_DNA"/>
</dbReference>
<organism evidence="3 4">
    <name type="scientific">Ferrimonas aestuarii</name>
    <dbReference type="NCBI Taxonomy" id="2569539"/>
    <lineage>
        <taxon>Bacteria</taxon>
        <taxon>Pseudomonadati</taxon>
        <taxon>Pseudomonadota</taxon>
        <taxon>Gammaproteobacteria</taxon>
        <taxon>Alteromonadales</taxon>
        <taxon>Ferrimonadaceae</taxon>
        <taxon>Ferrimonas</taxon>
    </lineage>
</organism>
<sequence length="192" mass="21148">MIKGVLAVALSVCALSAQSKDSTTMSLDEAQIRSNIQGFATLADQGAFEYLGRLLAPELVVDYSSLFGGQAATVTNAALMKQWAAFLPGFDATFHQLTDLRVVIEGDNALATVSFTARHYLNHKQGVDGETGFWSVFGEYEFGLNRFEDNWVINSVTLKRQGERGNRGVLELAPRHAEHNLQQRGAKRVEFH</sequence>
<dbReference type="OrthoDB" id="5464938at2"/>
<dbReference type="AlphaFoldDB" id="A0A4U1BFQ7"/>
<evidence type="ECO:0000313" key="3">
    <source>
        <dbReference type="EMBL" id="TKB50133.1"/>
    </source>
</evidence>
<feature type="domain" description="SnoaL-like" evidence="2">
    <location>
        <begin position="26"/>
        <end position="156"/>
    </location>
</feature>
<dbReference type="InterPro" id="IPR037401">
    <property type="entry name" value="SnoaL-like"/>
</dbReference>
<dbReference type="Pfam" id="PF13577">
    <property type="entry name" value="SnoaL_4"/>
    <property type="match status" value="1"/>
</dbReference>
<dbReference type="SUPFAM" id="SSF54427">
    <property type="entry name" value="NTF2-like"/>
    <property type="match status" value="1"/>
</dbReference>
<protein>
    <submittedName>
        <fullName evidence="3">Nuclear transport factor 2 family protein</fullName>
    </submittedName>
</protein>
<evidence type="ECO:0000313" key="4">
    <source>
        <dbReference type="Proteomes" id="UP000305675"/>
    </source>
</evidence>
<feature type="chain" id="PRO_5020538983" evidence="1">
    <location>
        <begin position="20"/>
        <end position="192"/>
    </location>
</feature>
<reference evidence="3 4" key="1">
    <citation type="submission" date="2019-04" db="EMBL/GenBank/DDBJ databases">
        <authorList>
            <person name="Hwang J.C."/>
        </authorList>
    </citation>
    <scope>NUCLEOTIDE SEQUENCE [LARGE SCALE GENOMIC DNA]</scope>
    <source>
        <strain evidence="3 4">IMCC35002</strain>
    </source>
</reference>
<gene>
    <name evidence="3" type="ORF">FCL42_19585</name>
</gene>